<dbReference type="EMBL" id="ALBS01000215">
    <property type="protein sequence ID" value="EJT48043.1"/>
    <property type="molecule type" value="Genomic_DNA"/>
</dbReference>
<dbReference type="HOGENOM" id="CLU_1448697_0_0_1"/>
<evidence type="ECO:0000313" key="2">
    <source>
        <dbReference type="EMBL" id="EJT48043.1"/>
    </source>
</evidence>
<dbReference type="VEuPathDB" id="FungiDB:A1Q1_02959"/>
<feature type="region of interest" description="Disordered" evidence="1">
    <location>
        <begin position="143"/>
        <end position="173"/>
    </location>
</feature>
<dbReference type="RefSeq" id="XP_014179663.1">
    <property type="nucleotide sequence ID" value="XM_014324188.1"/>
</dbReference>
<accession>J5QM28</accession>
<feature type="compositionally biased region" description="Pro residues" evidence="1">
    <location>
        <begin position="143"/>
        <end position="156"/>
    </location>
</feature>
<evidence type="ECO:0000313" key="3">
    <source>
        <dbReference type="Proteomes" id="UP000002748"/>
    </source>
</evidence>
<evidence type="ECO:0000256" key="1">
    <source>
        <dbReference type="SAM" id="MobiDB-lite"/>
    </source>
</evidence>
<organism evidence="2 3">
    <name type="scientific">Trichosporon asahii var. asahii (strain ATCC 90039 / CBS 2479 / JCM 2466 / KCTC 7840 / NBRC 103889/ NCYC 2677 / UAMH 7654)</name>
    <name type="common">Yeast</name>
    <dbReference type="NCBI Taxonomy" id="1186058"/>
    <lineage>
        <taxon>Eukaryota</taxon>
        <taxon>Fungi</taxon>
        <taxon>Dikarya</taxon>
        <taxon>Basidiomycota</taxon>
        <taxon>Agaricomycotina</taxon>
        <taxon>Tremellomycetes</taxon>
        <taxon>Trichosporonales</taxon>
        <taxon>Trichosporonaceae</taxon>
        <taxon>Trichosporon</taxon>
    </lineage>
</organism>
<comment type="caution">
    <text evidence="2">The sequence shown here is derived from an EMBL/GenBank/DDBJ whole genome shotgun (WGS) entry which is preliminary data.</text>
</comment>
<reference evidence="2 3" key="1">
    <citation type="journal article" date="2012" name="Eukaryot. Cell">
        <title>Draft genome sequence of CBS 2479, the standard type strain of Trichosporon asahii.</title>
        <authorList>
            <person name="Yang R.Y."/>
            <person name="Li H.T."/>
            <person name="Zhu H."/>
            <person name="Zhou G.P."/>
            <person name="Wang M."/>
            <person name="Wang L."/>
        </authorList>
    </citation>
    <scope>NUCLEOTIDE SEQUENCE [LARGE SCALE GENOMIC DNA]</scope>
    <source>
        <strain evidence="3">ATCC 90039 / CBS 2479 / JCM 2466 / KCTC 7840 / NCYC 2677 / UAMH 7654</strain>
    </source>
</reference>
<dbReference type="Proteomes" id="UP000002748">
    <property type="component" value="Unassembled WGS sequence"/>
</dbReference>
<proteinExistence type="predicted"/>
<dbReference type="GeneID" id="25986472"/>
<name>J5QM28_TRIAS</name>
<dbReference type="AlphaFoldDB" id="J5QM28"/>
<feature type="region of interest" description="Disordered" evidence="1">
    <location>
        <begin position="1"/>
        <end position="28"/>
    </location>
</feature>
<protein>
    <submittedName>
        <fullName evidence="2">Uncharacterized protein</fullName>
    </submittedName>
</protein>
<gene>
    <name evidence="2" type="ORF">A1Q1_02959</name>
</gene>
<dbReference type="KEGG" id="tasa:A1Q1_02959"/>
<sequence>MKGRLANPAKANPRSRPRTKPLNSPLLQHEDRCEFLTRDGQTESQAPWAKVGFSNPFRAKGQPSSSTRIRHELAVSASLDYDIPEDRVGQLTPATPPRRTRYRKGELSYWSTELTASPQKEAGSKWKTGCNCVPRERHARLALPPPVELMPAPFRPSRPESGTGRGRFCEAQRRQPTTVCLATSIDS</sequence>